<evidence type="ECO:0000313" key="8">
    <source>
        <dbReference type="Proteomes" id="UP000325797"/>
    </source>
</evidence>
<protein>
    <recommendedName>
        <fullName evidence="6">O-antigen ligase-related domain-containing protein</fullName>
    </recommendedName>
</protein>
<feature type="transmembrane region" description="Helical" evidence="5">
    <location>
        <begin position="403"/>
        <end position="424"/>
    </location>
</feature>
<evidence type="ECO:0000256" key="3">
    <source>
        <dbReference type="ARBA" id="ARBA00022989"/>
    </source>
</evidence>
<dbReference type="AlphaFoldDB" id="A0A5J6MYQ8"/>
<comment type="subcellular location">
    <subcellularLocation>
        <location evidence="1">Membrane</location>
        <topology evidence="1">Multi-pass membrane protein</topology>
    </subcellularLocation>
</comment>
<reference evidence="7 8" key="1">
    <citation type="submission" date="2019-08" db="EMBL/GenBank/DDBJ databases">
        <title>Hyperibacter terrae gen. nov., sp. nov. and Hyperibacter viscosus sp. nov., two new members in the family Rhodospirillaceae isolated from the rhizosphere of Hypericum perforatum.</title>
        <authorList>
            <person name="Noviana Z."/>
        </authorList>
    </citation>
    <scope>NUCLEOTIDE SEQUENCE [LARGE SCALE GENOMIC DNA]</scope>
    <source>
        <strain evidence="7 8">R5959</strain>
    </source>
</reference>
<dbReference type="InterPro" id="IPR051533">
    <property type="entry name" value="WaaL-like"/>
</dbReference>
<feature type="transmembrane region" description="Helical" evidence="5">
    <location>
        <begin position="106"/>
        <end position="123"/>
    </location>
</feature>
<organism evidence="7 8">
    <name type="scientific">Hypericibacter adhaerens</name>
    <dbReference type="NCBI Taxonomy" id="2602016"/>
    <lineage>
        <taxon>Bacteria</taxon>
        <taxon>Pseudomonadati</taxon>
        <taxon>Pseudomonadota</taxon>
        <taxon>Alphaproteobacteria</taxon>
        <taxon>Rhodospirillales</taxon>
        <taxon>Dongiaceae</taxon>
        <taxon>Hypericibacter</taxon>
    </lineage>
</organism>
<proteinExistence type="predicted"/>
<feature type="transmembrane region" description="Helical" evidence="5">
    <location>
        <begin position="21"/>
        <end position="40"/>
    </location>
</feature>
<feature type="transmembrane region" description="Helical" evidence="5">
    <location>
        <begin position="130"/>
        <end position="148"/>
    </location>
</feature>
<feature type="domain" description="O-antigen ligase-related" evidence="6">
    <location>
        <begin position="213"/>
        <end position="380"/>
    </location>
</feature>
<evidence type="ECO:0000256" key="2">
    <source>
        <dbReference type="ARBA" id="ARBA00022692"/>
    </source>
</evidence>
<feature type="transmembrane region" description="Helical" evidence="5">
    <location>
        <begin position="256"/>
        <end position="277"/>
    </location>
</feature>
<keyword evidence="4 5" id="KW-0472">Membrane</keyword>
<feature type="transmembrane region" description="Helical" evidence="5">
    <location>
        <begin position="430"/>
        <end position="450"/>
    </location>
</feature>
<feature type="transmembrane region" description="Helical" evidence="5">
    <location>
        <begin position="228"/>
        <end position="249"/>
    </location>
</feature>
<evidence type="ECO:0000313" key="7">
    <source>
        <dbReference type="EMBL" id="QEX22093.1"/>
    </source>
</evidence>
<dbReference type="RefSeq" id="WP_151117147.1">
    <property type="nucleotide sequence ID" value="NZ_CP042582.1"/>
</dbReference>
<keyword evidence="2 5" id="KW-0812">Transmembrane</keyword>
<dbReference type="Proteomes" id="UP000325797">
    <property type="component" value="Chromosome"/>
</dbReference>
<gene>
    <name evidence="7" type="ORF">FRZ61_20220</name>
</gene>
<dbReference type="InterPro" id="IPR007016">
    <property type="entry name" value="O-antigen_ligase-rel_domated"/>
</dbReference>
<sequence>MSGSWSLFTATGALEPRVIERAAPASLALILLYAACLAIGNGPGNVLLAILGISALPSLLLRPELRRRPIVVFSALVILYLLAMALRAELDGAPGKHFRAVDNYAFFAYVPFVAVHVAIALRYRIGFERLCCLVVAGLVAGAAARLFWDANWQAGAALFDSYQWGGGGKNRNYLSIEAGLTVLASGSLLVMTLIQGRWHPALRLLGGVALAVICVLAFLALLEMKSRTNWIAAAIAMTVWLAVLVAGLLRHSRRRRAIAAAVVLAFAALIAAGLAAFSGQIASRFSDNGGVAANIGLFARIFAGEIDPASTDLHGYDPRAYIYVAAGKLIAEKPWFGWGTDLAPLVNQSVDASVQGARSHFHNAYLEFLVGLGIVGTILIAAHLLAIVVACRRPNAPPLDLEAGAVLAALLAGSLTYIAVVGFAESANRVELITQTLILVFAVLLGRGSLGEAMASLPGSARSAQ</sequence>
<accession>A0A5J6MYQ8</accession>
<dbReference type="PANTHER" id="PTHR37422">
    <property type="entry name" value="TEICHURONIC ACID BIOSYNTHESIS PROTEIN TUAE"/>
    <property type="match status" value="1"/>
</dbReference>
<dbReference type="KEGG" id="hadh:FRZ61_20220"/>
<dbReference type="EMBL" id="CP042582">
    <property type="protein sequence ID" value="QEX22093.1"/>
    <property type="molecule type" value="Genomic_DNA"/>
</dbReference>
<dbReference type="OrthoDB" id="8050531at2"/>
<dbReference type="Pfam" id="PF04932">
    <property type="entry name" value="Wzy_C"/>
    <property type="match status" value="1"/>
</dbReference>
<feature type="transmembrane region" description="Helical" evidence="5">
    <location>
        <begin position="368"/>
        <end position="391"/>
    </location>
</feature>
<keyword evidence="3 5" id="KW-1133">Transmembrane helix</keyword>
<dbReference type="GO" id="GO:0016020">
    <property type="term" value="C:membrane"/>
    <property type="evidence" value="ECO:0007669"/>
    <property type="project" value="UniProtKB-SubCell"/>
</dbReference>
<evidence type="ECO:0000256" key="1">
    <source>
        <dbReference type="ARBA" id="ARBA00004141"/>
    </source>
</evidence>
<evidence type="ECO:0000256" key="4">
    <source>
        <dbReference type="ARBA" id="ARBA00023136"/>
    </source>
</evidence>
<feature type="transmembrane region" description="Helical" evidence="5">
    <location>
        <begin position="201"/>
        <end position="222"/>
    </location>
</feature>
<name>A0A5J6MYQ8_9PROT</name>
<evidence type="ECO:0000259" key="6">
    <source>
        <dbReference type="Pfam" id="PF04932"/>
    </source>
</evidence>
<keyword evidence="8" id="KW-1185">Reference proteome</keyword>
<dbReference type="PANTHER" id="PTHR37422:SF13">
    <property type="entry name" value="LIPOPOLYSACCHARIDE BIOSYNTHESIS PROTEIN PA4999-RELATED"/>
    <property type="match status" value="1"/>
</dbReference>
<feature type="transmembrane region" description="Helical" evidence="5">
    <location>
        <begin position="69"/>
        <end position="86"/>
    </location>
</feature>
<feature type="transmembrane region" description="Helical" evidence="5">
    <location>
        <begin position="173"/>
        <end position="194"/>
    </location>
</feature>
<evidence type="ECO:0000256" key="5">
    <source>
        <dbReference type="SAM" id="Phobius"/>
    </source>
</evidence>